<evidence type="ECO:0008006" key="5">
    <source>
        <dbReference type="Google" id="ProtNLM"/>
    </source>
</evidence>
<protein>
    <recommendedName>
        <fullName evidence="5">DUF4175 family protein</fullName>
    </recommendedName>
</protein>
<dbReference type="Proteomes" id="UP001312908">
    <property type="component" value="Unassembled WGS sequence"/>
</dbReference>
<feature type="compositionally biased region" description="Basic and acidic residues" evidence="1">
    <location>
        <begin position="822"/>
        <end position="836"/>
    </location>
</feature>
<evidence type="ECO:0000313" key="4">
    <source>
        <dbReference type="Proteomes" id="UP001312908"/>
    </source>
</evidence>
<dbReference type="RefSeq" id="WP_394820042.1">
    <property type="nucleotide sequence ID" value="NZ_JAWJZY010000003.1"/>
</dbReference>
<dbReference type="EMBL" id="JAWJZY010000003">
    <property type="protein sequence ID" value="MEE8659200.1"/>
    <property type="molecule type" value="Genomic_DNA"/>
</dbReference>
<keyword evidence="2" id="KW-0472">Membrane</keyword>
<reference evidence="3 4" key="1">
    <citation type="submission" date="2023-10" db="EMBL/GenBank/DDBJ databases">
        <title>Sorlinia euscelidii gen. nov., sp. nov., an acetic acid bacteria isolated from the gut of Euscelidius variegatus emitter.</title>
        <authorList>
            <person name="Michoud G."/>
            <person name="Marasco R."/>
            <person name="Seferji K."/>
            <person name="Gonella E."/>
            <person name="Garuglieri E."/>
            <person name="Alma A."/>
            <person name="Mapelli F."/>
            <person name="Borin S."/>
            <person name="Daffonchio D."/>
            <person name="Crotti E."/>
        </authorList>
    </citation>
    <scope>NUCLEOTIDE SEQUENCE [LARGE SCALE GENOMIC DNA]</scope>
    <source>
        <strain evidence="3 4">EV16P</strain>
    </source>
</reference>
<comment type="caution">
    <text evidence="3">The sequence shown here is derived from an EMBL/GenBank/DDBJ whole genome shotgun (WGS) entry which is preliminary data.</text>
</comment>
<dbReference type="Pfam" id="PF13779">
    <property type="entry name" value="DUF4175"/>
    <property type="match status" value="1"/>
</dbReference>
<feature type="compositionally biased region" description="Basic and acidic residues" evidence="1">
    <location>
        <begin position="850"/>
        <end position="875"/>
    </location>
</feature>
<keyword evidence="2" id="KW-0812">Transmembrane</keyword>
<gene>
    <name evidence="3" type="ORF">DOFOFD_09265</name>
</gene>
<feature type="transmembrane region" description="Helical" evidence="2">
    <location>
        <begin position="41"/>
        <end position="60"/>
    </location>
</feature>
<proteinExistence type="predicted"/>
<keyword evidence="4" id="KW-1185">Reference proteome</keyword>
<keyword evidence="2" id="KW-1133">Transmembrane helix</keyword>
<feature type="compositionally biased region" description="Polar residues" evidence="1">
    <location>
        <begin position="789"/>
        <end position="802"/>
    </location>
</feature>
<feature type="transmembrane region" description="Helical" evidence="2">
    <location>
        <begin position="152"/>
        <end position="172"/>
    </location>
</feature>
<sequence length="891" mass="98329">MTGQRPARPAQQRAPHTLTRIMRARRLQRGVILGERIAEKLVWPAIIFLFYGAISFFRVPQSLPDLLHSAVALAIVALLAGLLLHGLNRVRRPAGTYVDRRLEQGSALDERPLATMEDRPVDPTTRAIWKIHVARSLARIAILRPSIHLPQISRTGFCLLLIGILAFGVGLYRAGPHAVSRLEAGFIPGMDDADTPLPELHAWITPPAYAPGPPVYYEGGAASVTVPPGASLEVQIIGARSIPWLVGAVDSEISTERLGPQSWRLKEKLLRDGDVTLRTRGRAIAVWRVHLLPDPPPAIIWEGKPRIEADITTFTVRYKTSQPFGVASVGLSITPESGSANREPVIFTDPAPAGKHAFTGTIREDTGRLAYAGEPVTLRLKATSVSGNVAESEARHIILPAYKFHDPISRALIALRYRVLRGEEALPTAREELASLITLTHQREKGVTLLALRLLRGDGVDVGLFGDGLWSMAMYLDDLSRQGRAIAEANLALRGAQNGLIRALEDDASPSSRNAGIARQNRIDAVKKAIARRMQILMYHAMEQSGMVPDMGNVVPGRNDAVTRLLERLQDHASAGDRRAALRNLRDLEDMTRRVRDATPEELAAAAKQEATQQKARLHIRVVQDLIQRETVMLDATQARGEAFRRLREMQQEPGLRFDNSVDLRNFALGAADVSIAPPTHDVLSFSDEEEAERQEQRRTQFVTQGALRDVLRAFIAEISDDGQQIPETLKKAENHMGNVRRNLAQRDDIGASQSLRDVLADLTQLGHDLRAAQKDRHHGEGPIILLPTMQSGGDESGSQKNGDGRGEQSEEESDGGSANHRASEKRDPLGRKVNDGEGATESEQGHTLQQRDTHRLEVERELRRRAADRARPTRERHYLEDLLKAWRGGG</sequence>
<feature type="region of interest" description="Disordered" evidence="1">
    <location>
        <begin position="772"/>
        <end position="875"/>
    </location>
</feature>
<accession>A0ABU7U420</accession>
<feature type="compositionally biased region" description="Basic and acidic residues" evidence="1">
    <location>
        <begin position="772"/>
        <end position="781"/>
    </location>
</feature>
<evidence type="ECO:0000313" key="3">
    <source>
        <dbReference type="EMBL" id="MEE8659200.1"/>
    </source>
</evidence>
<evidence type="ECO:0000256" key="1">
    <source>
        <dbReference type="SAM" id="MobiDB-lite"/>
    </source>
</evidence>
<dbReference type="InterPro" id="IPR012683">
    <property type="entry name" value="CHP02302_TM"/>
</dbReference>
<feature type="transmembrane region" description="Helical" evidence="2">
    <location>
        <begin position="66"/>
        <end position="84"/>
    </location>
</feature>
<evidence type="ECO:0000256" key="2">
    <source>
        <dbReference type="SAM" id="Phobius"/>
    </source>
</evidence>
<name>A0ABU7U420_9PROT</name>
<organism evidence="3 4">
    <name type="scientific">Sorlinia euscelidii</name>
    <dbReference type="NCBI Taxonomy" id="3081148"/>
    <lineage>
        <taxon>Bacteria</taxon>
        <taxon>Pseudomonadati</taxon>
        <taxon>Pseudomonadota</taxon>
        <taxon>Alphaproteobacteria</taxon>
        <taxon>Acetobacterales</taxon>
        <taxon>Acetobacteraceae</taxon>
        <taxon>Sorlinia</taxon>
    </lineage>
</organism>